<dbReference type="InterPro" id="IPR008949">
    <property type="entry name" value="Isoprenoid_synthase_dom_sf"/>
</dbReference>
<accession>A0ABM0UDL1</accession>
<dbReference type="PANTHER" id="PTHR31225:SF242">
    <property type="entry name" value="TERPENOID SYNTHASE 9"/>
    <property type="match status" value="1"/>
</dbReference>
<evidence type="ECO:0000256" key="1">
    <source>
        <dbReference type="ARBA" id="ARBA00022723"/>
    </source>
</evidence>
<dbReference type="Gene3D" id="1.50.10.130">
    <property type="entry name" value="Terpene synthase, N-terminal domain"/>
    <property type="match status" value="1"/>
</dbReference>
<dbReference type="SFLD" id="SFLDG01019">
    <property type="entry name" value="Terpene_Cyclase_Like_1_C_Termi"/>
    <property type="match status" value="1"/>
</dbReference>
<dbReference type="InterPro" id="IPR036965">
    <property type="entry name" value="Terpene_synth_N_sf"/>
</dbReference>
<dbReference type="SUPFAM" id="SSF48576">
    <property type="entry name" value="Terpenoid synthases"/>
    <property type="match status" value="1"/>
</dbReference>
<sequence>MKATSDFWPKLGSQTFLRSWTNLCPSSKLTGFPLMSFTGRPLKHIRLKATKTLTYYDQERIRKFKKLPTSEWTHYFHSIPIDVSEMDALKEEIDALKPRVKDRLMSSHSTKKRILCVYLLVSLGLAYHFEDEIYETLKEVFENIEEMMAGEDDLYTVSIIFWVLRRYGHHISSDVFRRFKGSNGNFKESLHGDAKGMLSLYEATHLRTAKDYILDEALSFTSHHLESLASSGTSPPHISVRIRNALVLPQHWNMEMLVPVEFIPFYEQEKYNDKILLKFAKLSFKFGQLQYLQELKILTKWYKELEFATNLPPYFRDRIVEHHFLVQAVFFEPQLSRARAMMIQYFTGLALLDDTFDRYASLPEAESLANSLESWAPDQAMDKQPDYLRFVLNFILDTFEEFERELRPEGRSYSVNATIYEFKAAAKANIDLEKWAQAAHLPSFEEYMEVGEVEVTVRATLAGIFMSMGNMATQEAFEWLKSRPKLVQSLFIKGRFMNDLMGYEDDMSRGYVTNAVNCYMKQYGVTKEEAFKELYKMVANANKTLNEEFLTTTGVSHCLLKATIDLARMMTVAYNVNEGFTNPQGKIKEYMTSMFVDQIRI</sequence>
<name>A0ABM0UDL1_CAMSA</name>
<keyword evidence="3" id="KW-0464">Manganese</keyword>
<dbReference type="Pfam" id="PF03936">
    <property type="entry name" value="Terpene_synth_C"/>
    <property type="match status" value="1"/>
</dbReference>
<dbReference type="RefSeq" id="XP_010439607.1">
    <property type="nucleotide sequence ID" value="XM_010441305.2"/>
</dbReference>
<protein>
    <submittedName>
        <fullName evidence="9">Terpenoid synthase 7</fullName>
    </submittedName>
</protein>
<evidence type="ECO:0000313" key="8">
    <source>
        <dbReference type="Proteomes" id="UP000694864"/>
    </source>
</evidence>
<evidence type="ECO:0000256" key="2">
    <source>
        <dbReference type="ARBA" id="ARBA00022842"/>
    </source>
</evidence>
<keyword evidence="8" id="KW-1185">Reference proteome</keyword>
<evidence type="ECO:0000256" key="3">
    <source>
        <dbReference type="ARBA" id="ARBA00023211"/>
    </source>
</evidence>
<comment type="similarity">
    <text evidence="5">Belongs to the terpene synthase family. Tpsa subfamily.</text>
</comment>
<evidence type="ECO:0000259" key="6">
    <source>
        <dbReference type="Pfam" id="PF01397"/>
    </source>
</evidence>
<dbReference type="GeneID" id="104723014"/>
<feature type="domain" description="Terpene synthase N-terminal" evidence="6">
    <location>
        <begin position="72"/>
        <end position="246"/>
    </location>
</feature>
<evidence type="ECO:0000256" key="5">
    <source>
        <dbReference type="ARBA" id="ARBA00038405"/>
    </source>
</evidence>
<evidence type="ECO:0000313" key="9">
    <source>
        <dbReference type="RefSeq" id="XP_010439607.1"/>
    </source>
</evidence>
<evidence type="ECO:0000259" key="7">
    <source>
        <dbReference type="Pfam" id="PF03936"/>
    </source>
</evidence>
<evidence type="ECO:0000256" key="4">
    <source>
        <dbReference type="ARBA" id="ARBA00023239"/>
    </source>
</evidence>
<dbReference type="SFLD" id="SFLDS00005">
    <property type="entry name" value="Isoprenoid_Synthase_Type_I"/>
    <property type="match status" value="1"/>
</dbReference>
<dbReference type="InterPro" id="IPR050148">
    <property type="entry name" value="Terpene_synthase-like"/>
</dbReference>
<reference evidence="8" key="1">
    <citation type="journal article" date="2014" name="Nat. Commun.">
        <title>The emerging biofuel crop Camelina sativa retains a highly undifferentiated hexaploid genome structure.</title>
        <authorList>
            <person name="Kagale S."/>
            <person name="Koh C."/>
            <person name="Nixon J."/>
            <person name="Bollina V."/>
            <person name="Clarke W.E."/>
            <person name="Tuteja R."/>
            <person name="Spillane C."/>
            <person name="Robinson S.J."/>
            <person name="Links M.G."/>
            <person name="Clarke C."/>
            <person name="Higgins E.E."/>
            <person name="Huebert T."/>
            <person name="Sharpe A.G."/>
            <person name="Parkin I.A."/>
        </authorList>
    </citation>
    <scope>NUCLEOTIDE SEQUENCE [LARGE SCALE GENOMIC DNA]</scope>
    <source>
        <strain evidence="8">cv. DH55</strain>
    </source>
</reference>
<dbReference type="SUPFAM" id="SSF48239">
    <property type="entry name" value="Terpenoid cyclases/Protein prenyltransferases"/>
    <property type="match status" value="1"/>
</dbReference>
<dbReference type="InterPro" id="IPR001906">
    <property type="entry name" value="Terpene_synth_N"/>
</dbReference>
<dbReference type="InterPro" id="IPR005630">
    <property type="entry name" value="Terpene_synthase_metal-bd"/>
</dbReference>
<dbReference type="Pfam" id="PF01397">
    <property type="entry name" value="Terpene_synth"/>
    <property type="match status" value="1"/>
</dbReference>
<keyword evidence="4" id="KW-0456">Lyase</keyword>
<reference evidence="9" key="2">
    <citation type="submission" date="2025-08" db="UniProtKB">
        <authorList>
            <consortium name="RefSeq"/>
        </authorList>
    </citation>
    <scope>IDENTIFICATION</scope>
    <source>
        <tissue evidence="9">Leaf</tissue>
    </source>
</reference>
<dbReference type="Gene3D" id="1.10.600.10">
    <property type="entry name" value="Farnesyl Diphosphate Synthase"/>
    <property type="match status" value="1"/>
</dbReference>
<dbReference type="InterPro" id="IPR008930">
    <property type="entry name" value="Terpenoid_cyclase/PrenylTrfase"/>
</dbReference>
<keyword evidence="2" id="KW-0460">Magnesium</keyword>
<proteinExistence type="inferred from homology"/>
<keyword evidence="1" id="KW-0479">Metal-binding</keyword>
<feature type="domain" description="Terpene synthase metal-binding" evidence="7">
    <location>
        <begin position="303"/>
        <end position="543"/>
    </location>
</feature>
<dbReference type="InterPro" id="IPR034741">
    <property type="entry name" value="Terpene_cyclase-like_1_C"/>
</dbReference>
<dbReference type="PANTHER" id="PTHR31225">
    <property type="entry name" value="OS04G0344100 PROTEIN-RELATED"/>
    <property type="match status" value="1"/>
</dbReference>
<dbReference type="InterPro" id="IPR044814">
    <property type="entry name" value="Terpene_cyclase_plant_C1"/>
</dbReference>
<organism evidence="8 9">
    <name type="scientific">Camelina sativa</name>
    <name type="common">False flax</name>
    <name type="synonym">Myagrum sativum</name>
    <dbReference type="NCBI Taxonomy" id="90675"/>
    <lineage>
        <taxon>Eukaryota</taxon>
        <taxon>Viridiplantae</taxon>
        <taxon>Streptophyta</taxon>
        <taxon>Embryophyta</taxon>
        <taxon>Tracheophyta</taxon>
        <taxon>Spermatophyta</taxon>
        <taxon>Magnoliopsida</taxon>
        <taxon>eudicotyledons</taxon>
        <taxon>Gunneridae</taxon>
        <taxon>Pentapetalae</taxon>
        <taxon>rosids</taxon>
        <taxon>malvids</taxon>
        <taxon>Brassicales</taxon>
        <taxon>Brassicaceae</taxon>
        <taxon>Camelineae</taxon>
        <taxon>Camelina</taxon>
    </lineage>
</organism>
<dbReference type="Proteomes" id="UP000694864">
    <property type="component" value="Chromosome 11"/>
</dbReference>
<gene>
    <name evidence="9" type="primary">LOC104723014</name>
</gene>
<dbReference type="CDD" id="cd00684">
    <property type="entry name" value="Terpene_cyclase_plant_C1"/>
    <property type="match status" value="1"/>
</dbReference>